<evidence type="ECO:0000313" key="4">
    <source>
        <dbReference type="Proteomes" id="UP001548713"/>
    </source>
</evidence>
<protein>
    <submittedName>
        <fullName evidence="3">Glutathione S-transferase family protein</fullName>
    </submittedName>
</protein>
<dbReference type="InterPro" id="IPR004045">
    <property type="entry name" value="Glutathione_S-Trfase_N"/>
</dbReference>
<evidence type="ECO:0000259" key="2">
    <source>
        <dbReference type="PROSITE" id="PS50404"/>
    </source>
</evidence>
<dbReference type="InterPro" id="IPR040079">
    <property type="entry name" value="Glutathione_S-Trfase"/>
</dbReference>
<dbReference type="PANTHER" id="PTHR44051:SF8">
    <property type="entry name" value="GLUTATHIONE S-TRANSFERASE GSTA"/>
    <property type="match status" value="1"/>
</dbReference>
<reference evidence="3 4" key="1">
    <citation type="submission" date="2024-07" db="EMBL/GenBank/DDBJ databases">
        <title>Novosphingobium kalidii RD2P27.</title>
        <authorList>
            <person name="Sun J.-Q."/>
        </authorList>
    </citation>
    <scope>NUCLEOTIDE SEQUENCE [LARGE SCALE GENOMIC DNA]</scope>
    <source>
        <strain evidence="3 4">RD2P27</strain>
    </source>
</reference>
<accession>A0ABV2CYP5</accession>
<name>A0ABV2CYP5_9SPHN</name>
<dbReference type="Pfam" id="PF00043">
    <property type="entry name" value="GST_C"/>
    <property type="match status" value="1"/>
</dbReference>
<gene>
    <name evidence="3" type="ORF">ABVV53_04535</name>
</gene>
<sequence>MPINSEAEIEITAFSWVPPFAQGFVRDLRPRWACEEMGLSYRERLISAMERPDWYYAEQPWGQVPHLRDGDVSVFESGAILIHLGEKGDLLPGEGQARASVLSWTLAAFNSIEPFVFELSNIEIFSKKEEWASLRRPSLLQATGQRLDRFQRALGDREWLAGTFSIADIAMVTVLRELERSGLLDDHPALSAYLGRGVERPAFQTALAAQLSHFEAHAPTAKQDA</sequence>
<dbReference type="Gene3D" id="1.20.1050.10">
    <property type="match status" value="1"/>
</dbReference>
<dbReference type="PROSITE" id="PS50404">
    <property type="entry name" value="GST_NTER"/>
    <property type="match status" value="1"/>
</dbReference>
<dbReference type="RefSeq" id="WP_353983192.1">
    <property type="nucleotide sequence ID" value="NZ_JBEWLY010000008.1"/>
</dbReference>
<evidence type="ECO:0000256" key="1">
    <source>
        <dbReference type="RuleBase" id="RU003494"/>
    </source>
</evidence>
<comment type="caution">
    <text evidence="3">The sequence shown here is derived from an EMBL/GenBank/DDBJ whole genome shotgun (WGS) entry which is preliminary data.</text>
</comment>
<dbReference type="SUPFAM" id="SSF52833">
    <property type="entry name" value="Thioredoxin-like"/>
    <property type="match status" value="1"/>
</dbReference>
<dbReference type="InterPro" id="IPR036282">
    <property type="entry name" value="Glutathione-S-Trfase_C_sf"/>
</dbReference>
<dbReference type="Proteomes" id="UP001548713">
    <property type="component" value="Unassembled WGS sequence"/>
</dbReference>
<organism evidence="3 4">
    <name type="scientific">Novosphingobium kalidii</name>
    <dbReference type="NCBI Taxonomy" id="3230299"/>
    <lineage>
        <taxon>Bacteria</taxon>
        <taxon>Pseudomonadati</taxon>
        <taxon>Pseudomonadota</taxon>
        <taxon>Alphaproteobacteria</taxon>
        <taxon>Sphingomonadales</taxon>
        <taxon>Sphingomonadaceae</taxon>
        <taxon>Novosphingobium</taxon>
    </lineage>
</organism>
<dbReference type="PANTHER" id="PTHR44051">
    <property type="entry name" value="GLUTATHIONE S-TRANSFERASE-RELATED"/>
    <property type="match status" value="1"/>
</dbReference>
<feature type="domain" description="GST N-terminal" evidence="2">
    <location>
        <begin position="14"/>
        <end position="92"/>
    </location>
</feature>
<dbReference type="CDD" id="cd03046">
    <property type="entry name" value="GST_N_GTT1_like"/>
    <property type="match status" value="1"/>
</dbReference>
<keyword evidence="4" id="KW-1185">Reference proteome</keyword>
<dbReference type="Gene3D" id="3.40.30.10">
    <property type="entry name" value="Glutaredoxin"/>
    <property type="match status" value="1"/>
</dbReference>
<dbReference type="InterPro" id="IPR004046">
    <property type="entry name" value="GST_C"/>
</dbReference>
<dbReference type="SUPFAM" id="SSF47616">
    <property type="entry name" value="GST C-terminal domain-like"/>
    <property type="match status" value="1"/>
</dbReference>
<dbReference type="EMBL" id="JBEWLY010000008">
    <property type="protein sequence ID" value="MET1754727.1"/>
    <property type="molecule type" value="Genomic_DNA"/>
</dbReference>
<dbReference type="SFLD" id="SFLDG00358">
    <property type="entry name" value="Main_(cytGST)"/>
    <property type="match status" value="1"/>
</dbReference>
<dbReference type="InterPro" id="IPR036249">
    <property type="entry name" value="Thioredoxin-like_sf"/>
</dbReference>
<evidence type="ECO:0000313" key="3">
    <source>
        <dbReference type="EMBL" id="MET1754727.1"/>
    </source>
</evidence>
<proteinExistence type="inferred from homology"/>
<dbReference type="SFLD" id="SFLDS00019">
    <property type="entry name" value="Glutathione_Transferase_(cytos"/>
    <property type="match status" value="1"/>
</dbReference>
<dbReference type="Pfam" id="PF02798">
    <property type="entry name" value="GST_N"/>
    <property type="match status" value="1"/>
</dbReference>
<comment type="similarity">
    <text evidence="1">Belongs to the GST superfamily.</text>
</comment>